<evidence type="ECO:0000256" key="1">
    <source>
        <dbReference type="SAM" id="MobiDB-lite"/>
    </source>
</evidence>
<feature type="region of interest" description="Disordered" evidence="1">
    <location>
        <begin position="305"/>
        <end position="408"/>
    </location>
</feature>
<dbReference type="Proteomes" id="UP000006174">
    <property type="component" value="Unassembled WGS sequence"/>
</dbReference>
<feature type="region of interest" description="Disordered" evidence="1">
    <location>
        <begin position="42"/>
        <end position="181"/>
    </location>
</feature>
<feature type="compositionally biased region" description="Low complexity" evidence="1">
    <location>
        <begin position="260"/>
        <end position="272"/>
    </location>
</feature>
<protein>
    <submittedName>
        <fullName evidence="2">Uncharacterized protein</fullName>
    </submittedName>
</protein>
<comment type="caution">
    <text evidence="2">The sequence shown here is derived from an EMBL/GenBank/DDBJ whole genome shotgun (WGS) entry which is preliminary data.</text>
</comment>
<organism evidence="2 3">
    <name type="scientific">Ustilago hordei</name>
    <name type="common">Barley covered smut fungus</name>
    <dbReference type="NCBI Taxonomy" id="120017"/>
    <lineage>
        <taxon>Eukaryota</taxon>
        <taxon>Fungi</taxon>
        <taxon>Dikarya</taxon>
        <taxon>Basidiomycota</taxon>
        <taxon>Ustilaginomycotina</taxon>
        <taxon>Ustilaginomycetes</taxon>
        <taxon>Ustilaginales</taxon>
        <taxon>Ustilaginaceae</taxon>
        <taxon>Ustilago</taxon>
    </lineage>
</organism>
<dbReference type="EMBL" id="CAGI01000187">
    <property type="protein sequence ID" value="CCF53936.1"/>
    <property type="molecule type" value="Genomic_DNA"/>
</dbReference>
<accession>I2G443</accession>
<keyword evidence="3" id="KW-1185">Reference proteome</keyword>
<proteinExistence type="predicted"/>
<sequence length="408" mass="42726">MNVACTTTAAALPTVGASSGLPTPPLGSATAPTTAAHHFRIGTSSRRSSSSGSSSGGSNAAGTANMSAVSGGMVGSREQNRKRRRHSTLSSSGFASGDSDNDAPPTFRLRLGSYVSDFRLRGGRRRRRRSHSSSPQVQPPSPSGLVRHRHQLRIQTSLSDKDQVASSVSPTTITQAVSTRGDTADVEMDLDVQNTFQAMQVDSPAASPSPLNPISTSFFSSSANPLLIPSRSSSTLALHRRPSPIPSGLFQPLQTDTRYPTRSPSAPSTPASVSLPSISMVAHANASPFTPGVFPTQSTILAARRNSRQPLSSSSKNTPVSPSPLANSTSYTQQSSHQHFQHSSGSSLQHSSSFRGRRSRSTCTPPDPSLSEEVLGGGAEGQVPPSPVRRHSDGKAVPSPLRYEGGPF</sequence>
<reference evidence="2 3" key="1">
    <citation type="journal article" date="2012" name="Plant Cell">
        <title>Genome comparison of barley and maize smut fungi reveals targeted loss of RNA silencing components and species-specific presence of transposable elements.</title>
        <authorList>
            <person name="Laurie J.D."/>
            <person name="Ali S."/>
            <person name="Linning R."/>
            <person name="Mannhaupt G."/>
            <person name="Wong P."/>
            <person name="Gueldener U."/>
            <person name="Muensterkoetter M."/>
            <person name="Moore R."/>
            <person name="Kahmann R."/>
            <person name="Bakkeren G."/>
            <person name="Schirawski J."/>
        </authorList>
    </citation>
    <scope>NUCLEOTIDE SEQUENCE [LARGE SCALE GENOMIC DNA]</scope>
    <source>
        <strain evidence="3">Uh4875-4</strain>
    </source>
</reference>
<feature type="compositionally biased region" description="Low complexity" evidence="1">
    <location>
        <begin position="310"/>
        <end position="354"/>
    </location>
</feature>
<dbReference type="HOGENOM" id="CLU_064784_0_0_1"/>
<dbReference type="eggNOG" id="ENOG502TFNB">
    <property type="taxonomic scope" value="Eukaryota"/>
</dbReference>
<dbReference type="OrthoDB" id="2556282at2759"/>
<feature type="compositionally biased region" description="Basic residues" evidence="1">
    <location>
        <begin position="121"/>
        <end position="131"/>
    </location>
</feature>
<evidence type="ECO:0000313" key="2">
    <source>
        <dbReference type="EMBL" id="CCF53936.1"/>
    </source>
</evidence>
<dbReference type="AlphaFoldDB" id="I2G443"/>
<gene>
    <name evidence="2" type="ORF">UHOR_00329</name>
</gene>
<feature type="compositionally biased region" description="Polar residues" evidence="1">
    <location>
        <begin position="153"/>
        <end position="181"/>
    </location>
</feature>
<feature type="region of interest" description="Disordered" evidence="1">
    <location>
        <begin position="235"/>
        <end position="272"/>
    </location>
</feature>
<feature type="compositionally biased region" description="Low complexity" evidence="1">
    <location>
        <begin position="42"/>
        <end position="68"/>
    </location>
</feature>
<evidence type="ECO:0000313" key="3">
    <source>
        <dbReference type="Proteomes" id="UP000006174"/>
    </source>
</evidence>
<feature type="region of interest" description="Disordered" evidence="1">
    <location>
        <begin position="14"/>
        <end position="33"/>
    </location>
</feature>
<name>I2G443_USTHO</name>